<dbReference type="EMBL" id="ASPP01007798">
    <property type="protein sequence ID" value="ETO26539.1"/>
    <property type="molecule type" value="Genomic_DNA"/>
</dbReference>
<dbReference type="GO" id="GO:0008757">
    <property type="term" value="F:S-adenosylmethionine-dependent methyltransferase activity"/>
    <property type="evidence" value="ECO:0007669"/>
    <property type="project" value="UniProtKB-ARBA"/>
</dbReference>
<dbReference type="OrthoDB" id="417697at2759"/>
<evidence type="ECO:0000256" key="4">
    <source>
        <dbReference type="PIRNR" id="PIRNR037755"/>
    </source>
</evidence>
<keyword evidence="6" id="KW-1185">Reference proteome</keyword>
<dbReference type="OMA" id="PAKYWDI"/>
<dbReference type="Proteomes" id="UP000023152">
    <property type="component" value="Unassembled WGS sequence"/>
</dbReference>
<evidence type="ECO:0000256" key="1">
    <source>
        <dbReference type="ARBA" id="ARBA00009725"/>
    </source>
</evidence>
<comment type="function">
    <text evidence="4">S-adenosyl-L-methionine-dependent methyltransferase.</text>
</comment>
<accession>X6NLF1</accession>
<dbReference type="CDD" id="cd02440">
    <property type="entry name" value="AdoMet_MTases"/>
    <property type="match status" value="1"/>
</dbReference>
<dbReference type="Gene3D" id="3.40.50.150">
    <property type="entry name" value="Vaccinia Virus protein VP39"/>
    <property type="match status" value="1"/>
</dbReference>
<dbReference type="PANTHER" id="PTHR22809">
    <property type="entry name" value="METHYLTRANSFERASE-RELATED"/>
    <property type="match status" value="1"/>
</dbReference>
<evidence type="ECO:0000313" key="5">
    <source>
        <dbReference type="EMBL" id="ETO26539.1"/>
    </source>
</evidence>
<name>X6NLF1_RETFI</name>
<sequence length="272" mass="32432">MLDANTEQEKITEFWKTKYETETQKNWDLFYKRNTVNFYKDRHYLDKEFQEIKYVPKDSKERKVFLEIGCGVGNALFPLLETNPNLYFYGIDFSHKQYDEAHVKTLQCDIVECKEMPVQKIDFAMMLFVLSSIHPTHYVNVLAKILKAMNDNSYLFIRDYGRYDMAQLRFNADSKLSDHFYVRNDGTRAYYFTIEEMKSFIDNSVQCINDEISKQSSSPKSSFVKIEFVENYYCKKIVQNRKTQVQMHRIWVQTKIKKTLVDQNPNNISQDS</sequence>
<dbReference type="GO" id="GO:0032259">
    <property type="term" value="P:methylation"/>
    <property type="evidence" value="ECO:0007669"/>
    <property type="project" value="UniProtKB-KW"/>
</dbReference>
<gene>
    <name evidence="5" type="ORF">RFI_10597</name>
</gene>
<dbReference type="EC" id="2.1.1.-" evidence="4"/>
<dbReference type="InterPro" id="IPR026113">
    <property type="entry name" value="METTL2/6/8-like"/>
</dbReference>
<comment type="similarity">
    <text evidence="1 4">Belongs to the methyltransferase superfamily. METL family.</text>
</comment>
<dbReference type="Pfam" id="PF13489">
    <property type="entry name" value="Methyltransf_23"/>
    <property type="match status" value="1"/>
</dbReference>
<organism evidence="5 6">
    <name type="scientific">Reticulomyxa filosa</name>
    <dbReference type="NCBI Taxonomy" id="46433"/>
    <lineage>
        <taxon>Eukaryota</taxon>
        <taxon>Sar</taxon>
        <taxon>Rhizaria</taxon>
        <taxon>Retaria</taxon>
        <taxon>Foraminifera</taxon>
        <taxon>Monothalamids</taxon>
        <taxon>Reticulomyxidae</taxon>
        <taxon>Reticulomyxa</taxon>
    </lineage>
</organism>
<dbReference type="GO" id="GO:0008173">
    <property type="term" value="F:RNA methyltransferase activity"/>
    <property type="evidence" value="ECO:0007669"/>
    <property type="project" value="UniProtKB-ARBA"/>
</dbReference>
<dbReference type="InterPro" id="IPR029063">
    <property type="entry name" value="SAM-dependent_MTases_sf"/>
</dbReference>
<evidence type="ECO:0000256" key="2">
    <source>
        <dbReference type="ARBA" id="ARBA00022603"/>
    </source>
</evidence>
<keyword evidence="2 4" id="KW-0489">Methyltransferase</keyword>
<keyword evidence="3 4" id="KW-0808">Transferase</keyword>
<dbReference type="PIRSF" id="PIRSF037755">
    <property type="entry name" value="Mettl2_prd"/>
    <property type="match status" value="1"/>
</dbReference>
<protein>
    <recommendedName>
        <fullName evidence="4">tRNA N(3)-methylcytidine methyltransferase</fullName>
        <ecNumber evidence="4">2.1.1.-</ecNumber>
    </recommendedName>
</protein>
<evidence type="ECO:0000313" key="6">
    <source>
        <dbReference type="Proteomes" id="UP000023152"/>
    </source>
</evidence>
<dbReference type="AlphaFoldDB" id="X6NLF1"/>
<comment type="caution">
    <text evidence="5">The sequence shown here is derived from an EMBL/GenBank/DDBJ whole genome shotgun (WGS) entry which is preliminary data.</text>
</comment>
<proteinExistence type="inferred from homology"/>
<dbReference type="SUPFAM" id="SSF53335">
    <property type="entry name" value="S-adenosyl-L-methionine-dependent methyltransferases"/>
    <property type="match status" value="1"/>
</dbReference>
<dbReference type="PANTHER" id="PTHR22809:SF5">
    <property type="entry name" value="TRNA N(3)-METHYLCYTIDINE METHYLTRANSFERASE METTL6"/>
    <property type="match status" value="1"/>
</dbReference>
<evidence type="ECO:0000256" key="3">
    <source>
        <dbReference type="ARBA" id="ARBA00022679"/>
    </source>
</evidence>
<reference evidence="5 6" key="1">
    <citation type="journal article" date="2013" name="Curr. Biol.">
        <title>The Genome of the Foraminiferan Reticulomyxa filosa.</title>
        <authorList>
            <person name="Glockner G."/>
            <person name="Hulsmann N."/>
            <person name="Schleicher M."/>
            <person name="Noegel A.A."/>
            <person name="Eichinger L."/>
            <person name="Gallinger C."/>
            <person name="Pawlowski J."/>
            <person name="Sierra R."/>
            <person name="Euteneuer U."/>
            <person name="Pillet L."/>
            <person name="Moustafa A."/>
            <person name="Platzer M."/>
            <person name="Groth M."/>
            <person name="Szafranski K."/>
            <person name="Schliwa M."/>
        </authorList>
    </citation>
    <scope>NUCLEOTIDE SEQUENCE [LARGE SCALE GENOMIC DNA]</scope>
</reference>